<organism evidence="2 3">
    <name type="scientific">Streptomyces tateyamensis</name>
    <dbReference type="NCBI Taxonomy" id="565073"/>
    <lineage>
        <taxon>Bacteria</taxon>
        <taxon>Bacillati</taxon>
        <taxon>Actinomycetota</taxon>
        <taxon>Actinomycetes</taxon>
        <taxon>Kitasatosporales</taxon>
        <taxon>Streptomycetaceae</taxon>
        <taxon>Streptomyces</taxon>
    </lineage>
</organism>
<gene>
    <name evidence="2" type="ORF">C7C46_05620</name>
</gene>
<evidence type="ECO:0000313" key="2">
    <source>
        <dbReference type="EMBL" id="PYC86589.1"/>
    </source>
</evidence>
<comment type="caution">
    <text evidence="2">The sequence shown here is derived from an EMBL/GenBank/DDBJ whole genome shotgun (WGS) entry which is preliminary data.</text>
</comment>
<dbReference type="Proteomes" id="UP000248039">
    <property type="component" value="Unassembled WGS sequence"/>
</dbReference>
<proteinExistence type="predicted"/>
<feature type="region of interest" description="Disordered" evidence="1">
    <location>
        <begin position="1"/>
        <end position="67"/>
    </location>
</feature>
<dbReference type="AlphaFoldDB" id="A0A2V4PM25"/>
<evidence type="ECO:0000313" key="3">
    <source>
        <dbReference type="Proteomes" id="UP000248039"/>
    </source>
</evidence>
<evidence type="ECO:0000256" key="1">
    <source>
        <dbReference type="SAM" id="MobiDB-lite"/>
    </source>
</evidence>
<dbReference type="EMBL" id="PYBW01000019">
    <property type="protein sequence ID" value="PYC86589.1"/>
    <property type="molecule type" value="Genomic_DNA"/>
</dbReference>
<feature type="compositionally biased region" description="Polar residues" evidence="1">
    <location>
        <begin position="18"/>
        <end position="34"/>
    </location>
</feature>
<keyword evidence="3" id="KW-1185">Reference proteome</keyword>
<accession>A0A2V4PM25</accession>
<reference evidence="2 3" key="1">
    <citation type="submission" date="2018-03" db="EMBL/GenBank/DDBJ databases">
        <title>Bioinformatic expansion and discovery of thiopeptide antibiotics.</title>
        <authorList>
            <person name="Schwalen C.J."/>
            <person name="Hudson G.A."/>
            <person name="Mitchell D.A."/>
        </authorList>
    </citation>
    <scope>NUCLEOTIDE SEQUENCE [LARGE SCALE GENOMIC DNA]</scope>
    <source>
        <strain evidence="2 3">ATCC 21389</strain>
    </source>
</reference>
<sequence>MTWMPDRAAASRGRRPSHSAQTAQGQDGTRQSVTPYAGSPYPSPHQSSVRTGEWPAERSSSPHPLGIPRILGRRARWVSARLRRDA</sequence>
<protein>
    <submittedName>
        <fullName evidence="2">Uncharacterized protein</fullName>
    </submittedName>
</protein>
<name>A0A2V4PM25_9ACTN</name>